<dbReference type="SUPFAM" id="SSF49842">
    <property type="entry name" value="TNF-like"/>
    <property type="match status" value="1"/>
</dbReference>
<feature type="signal peptide" evidence="6">
    <location>
        <begin position="1"/>
        <end position="24"/>
    </location>
</feature>
<feature type="chain" id="PRO_5042135183" description="Fibrillar collagen NC1 domain-containing protein" evidence="6">
    <location>
        <begin position="25"/>
        <end position="673"/>
    </location>
</feature>
<dbReference type="EMBL" id="WJBH02000005">
    <property type="protein sequence ID" value="KAI9557797.1"/>
    <property type="molecule type" value="Genomic_DNA"/>
</dbReference>
<dbReference type="GO" id="GO:0005201">
    <property type="term" value="F:extracellular matrix structural constituent"/>
    <property type="evidence" value="ECO:0007669"/>
    <property type="project" value="InterPro"/>
</dbReference>
<keyword evidence="3 6" id="KW-0732">Signal</keyword>
<dbReference type="GO" id="GO:0005615">
    <property type="term" value="C:extracellular space"/>
    <property type="evidence" value="ECO:0007669"/>
    <property type="project" value="TreeGrafter"/>
</dbReference>
<dbReference type="Proteomes" id="UP000820818">
    <property type="component" value="Linkage Group LG5"/>
</dbReference>
<dbReference type="SUPFAM" id="SSF48576">
    <property type="entry name" value="Terpenoid synthases"/>
    <property type="match status" value="1"/>
</dbReference>
<keyword evidence="9" id="KW-1185">Reference proteome</keyword>
<proteinExistence type="predicted"/>
<dbReference type="Pfam" id="PF01410">
    <property type="entry name" value="COLFI"/>
    <property type="match status" value="1"/>
</dbReference>
<dbReference type="Gene3D" id="2.60.120.1000">
    <property type="match status" value="1"/>
</dbReference>
<dbReference type="SUPFAM" id="SSF56496">
    <property type="entry name" value="Fibrinogen C-terminal domain-like"/>
    <property type="match status" value="1"/>
</dbReference>
<gene>
    <name evidence="8" type="ORF">GHT06_014546</name>
</gene>
<dbReference type="Gene3D" id="1.10.600.10">
    <property type="entry name" value="Farnesyl Diphosphate Synthase"/>
    <property type="match status" value="1"/>
</dbReference>
<dbReference type="PANTHER" id="PTHR22923">
    <property type="entry name" value="CEREBELLIN-RELATED"/>
    <property type="match status" value="1"/>
</dbReference>
<evidence type="ECO:0000256" key="1">
    <source>
        <dbReference type="ARBA" id="ARBA00004613"/>
    </source>
</evidence>
<evidence type="ECO:0000256" key="6">
    <source>
        <dbReference type="SAM" id="SignalP"/>
    </source>
</evidence>
<dbReference type="InterPro" id="IPR008983">
    <property type="entry name" value="Tumour_necrosis_fac-like_dom"/>
</dbReference>
<feature type="domain" description="Fibrillar collagen NC1" evidence="7">
    <location>
        <begin position="89"/>
        <end position="210"/>
    </location>
</feature>
<organism evidence="8 9">
    <name type="scientific">Daphnia sinensis</name>
    <dbReference type="NCBI Taxonomy" id="1820382"/>
    <lineage>
        <taxon>Eukaryota</taxon>
        <taxon>Metazoa</taxon>
        <taxon>Ecdysozoa</taxon>
        <taxon>Arthropoda</taxon>
        <taxon>Crustacea</taxon>
        <taxon>Branchiopoda</taxon>
        <taxon>Diplostraca</taxon>
        <taxon>Cladocera</taxon>
        <taxon>Anomopoda</taxon>
        <taxon>Daphniidae</taxon>
        <taxon>Daphnia</taxon>
        <taxon>Daphnia similis group</taxon>
    </lineage>
</organism>
<name>A0AAD5KRV3_9CRUS</name>
<evidence type="ECO:0000256" key="3">
    <source>
        <dbReference type="ARBA" id="ARBA00022729"/>
    </source>
</evidence>
<dbReference type="NCBIfam" id="NF040941">
    <property type="entry name" value="GGGWT_bact"/>
    <property type="match status" value="1"/>
</dbReference>
<dbReference type="AlphaFoldDB" id="A0AAD5KRV3"/>
<dbReference type="InterPro" id="IPR050822">
    <property type="entry name" value="Cerebellin_Synaptic_Org"/>
</dbReference>
<reference evidence="8 9" key="1">
    <citation type="submission" date="2022-05" db="EMBL/GenBank/DDBJ databases">
        <title>A multi-omics perspective on studying reproductive biology in Daphnia sinensis.</title>
        <authorList>
            <person name="Jia J."/>
        </authorList>
    </citation>
    <scope>NUCLEOTIDE SEQUENCE [LARGE SCALE GENOMIC DNA]</scope>
    <source>
        <strain evidence="8 9">WSL</strain>
    </source>
</reference>
<sequence length="673" mass="76526">MGRNFARTIRSFLIILALPTCCLTTAPPDLHARVEQLEKNYGKIKEQLEAKIVDLETKVGQLEAIVEKQDSLLAVLKKGHKPLKENIDINQHRRQNATLRTCHEIHVANPSYPSGMYWIDPDGQGIGDPPIHVYCGMEEGQRDGDWSWSDPVGTTSILHDSESKMDIGNCIEPGCYSRPIKYYASDRQVEALIQLSTDCHQRIKYHCRKAPFNYKGIAYAWWNDKDGKRHEFSNWLTTCDKLSDTEFTENGLVNDKRLPFTRFYFSNPLKGSGQHRVSRLRCYGKAKTEAMPRSCEDLWRMGHTLNGIYSVKGAKQIETVFCQFDKRPNEQDFQKKIGYQDIKTRPVYFYVKRASYSPLGTFISDVVNIGGAMDTFNGVFTAPVTGTYFFSLVGYALVHLTTSIERKHAVCIYWRNIVAGAMVHIIKDNRMFYYLYFFCPADKVQPSARPMKSHVCHVSGTSGDGRCSSETSDQSCPTRYSVRDFILPAVTAFRWIRIKGERWQQASRASGNPGRQGTRKSSGISWKCRWNCPSFVLVCKTNFELVTKMVADLVNGELMQLDASATEDERFAHYFEKTFYLQVSVLAGADTTLQSIAFQFGGMAFQLVDDVLDLATDLREGLAIAPVLFAAYKFPELNPLIRRQFNQPQDGERAYHLVHCSDGLQRTKELANQ</sequence>
<dbReference type="PANTHER" id="PTHR22923:SF62">
    <property type="entry name" value="CVP18"/>
    <property type="match status" value="1"/>
</dbReference>
<evidence type="ECO:0000259" key="7">
    <source>
        <dbReference type="Pfam" id="PF01410"/>
    </source>
</evidence>
<keyword evidence="2" id="KW-0964">Secreted</keyword>
<dbReference type="InterPro" id="IPR036056">
    <property type="entry name" value="Fibrinogen-like_C"/>
</dbReference>
<feature type="coiled-coil region" evidence="5">
    <location>
        <begin position="34"/>
        <end position="65"/>
    </location>
</feature>
<evidence type="ECO:0000256" key="4">
    <source>
        <dbReference type="ARBA" id="ARBA00023119"/>
    </source>
</evidence>
<dbReference type="InterPro" id="IPR000885">
    <property type="entry name" value="Fib_collagen_C"/>
</dbReference>
<comment type="caution">
    <text evidence="8">The sequence shown here is derived from an EMBL/GenBank/DDBJ whole genome shotgun (WGS) entry which is preliminary data.</text>
</comment>
<dbReference type="GO" id="GO:0005581">
    <property type="term" value="C:collagen trimer"/>
    <property type="evidence" value="ECO:0007669"/>
    <property type="project" value="UniProtKB-KW"/>
</dbReference>
<evidence type="ECO:0000256" key="5">
    <source>
        <dbReference type="SAM" id="Coils"/>
    </source>
</evidence>
<dbReference type="InterPro" id="IPR008949">
    <property type="entry name" value="Isoprenoid_synthase_dom_sf"/>
</dbReference>
<keyword evidence="4" id="KW-0176">Collagen</keyword>
<evidence type="ECO:0000313" key="8">
    <source>
        <dbReference type="EMBL" id="KAI9557797.1"/>
    </source>
</evidence>
<keyword evidence="5" id="KW-0175">Coiled coil</keyword>
<comment type="subcellular location">
    <subcellularLocation>
        <location evidence="1">Secreted</location>
    </subcellularLocation>
</comment>
<dbReference type="Gene3D" id="2.60.120.40">
    <property type="match status" value="1"/>
</dbReference>
<evidence type="ECO:0000313" key="9">
    <source>
        <dbReference type="Proteomes" id="UP000820818"/>
    </source>
</evidence>
<accession>A0AAD5KRV3</accession>
<evidence type="ECO:0000256" key="2">
    <source>
        <dbReference type="ARBA" id="ARBA00022525"/>
    </source>
</evidence>
<protein>
    <recommendedName>
        <fullName evidence="7">Fibrillar collagen NC1 domain-containing protein</fullName>
    </recommendedName>
</protein>